<dbReference type="Gene3D" id="3.40.50.300">
    <property type="entry name" value="P-loop containing nucleotide triphosphate hydrolases"/>
    <property type="match status" value="1"/>
</dbReference>
<dbReference type="NCBIfam" id="TIGR00231">
    <property type="entry name" value="small_GTP"/>
    <property type="match status" value="1"/>
</dbReference>
<dbReference type="PANTHER" id="PTHR43261:SF1">
    <property type="entry name" value="RIBOSOME-RELEASING FACTOR 2, MITOCHONDRIAL"/>
    <property type="match status" value="1"/>
</dbReference>
<evidence type="ECO:0000256" key="1">
    <source>
        <dbReference type="ARBA" id="ARBA00003987"/>
    </source>
</evidence>
<dbReference type="PRINTS" id="PR01037">
    <property type="entry name" value="TCRTETOQM"/>
</dbReference>
<dbReference type="SUPFAM" id="SSF54211">
    <property type="entry name" value="Ribosomal protein S5 domain 2-like"/>
    <property type="match status" value="1"/>
</dbReference>
<dbReference type="InterPro" id="IPR014721">
    <property type="entry name" value="Ribsml_uS5_D2-typ_fold_subgr"/>
</dbReference>
<dbReference type="Gene3D" id="2.40.30.10">
    <property type="entry name" value="Translation factors"/>
    <property type="match status" value="1"/>
</dbReference>
<keyword evidence="3" id="KW-0648">Protein biosynthesis</keyword>
<keyword evidence="2" id="KW-0547">Nucleotide-binding</keyword>
<organism evidence="7 8">
    <name type="scientific">Paenibacillus radicis</name>
    <name type="common">ex Gao et al. 2016</name>
    <dbReference type="NCBI Taxonomy" id="1737354"/>
    <lineage>
        <taxon>Bacteria</taxon>
        <taxon>Bacillati</taxon>
        <taxon>Bacillota</taxon>
        <taxon>Bacilli</taxon>
        <taxon>Bacillales</taxon>
        <taxon>Paenibacillaceae</taxon>
        <taxon>Paenibacillus</taxon>
    </lineage>
</organism>
<evidence type="ECO:0000256" key="2">
    <source>
        <dbReference type="ARBA" id="ARBA00022741"/>
    </source>
</evidence>
<evidence type="ECO:0000256" key="5">
    <source>
        <dbReference type="ARBA" id="ARBA00023251"/>
    </source>
</evidence>
<dbReference type="AlphaFoldDB" id="A0A917GWJ0"/>
<dbReference type="Pfam" id="PF00679">
    <property type="entry name" value="EFG_C"/>
    <property type="match status" value="1"/>
</dbReference>
<dbReference type="Pfam" id="PF03764">
    <property type="entry name" value="EFG_IV"/>
    <property type="match status" value="1"/>
</dbReference>
<evidence type="ECO:0000313" key="8">
    <source>
        <dbReference type="Proteomes" id="UP000600247"/>
    </source>
</evidence>
<dbReference type="InterPro" id="IPR027417">
    <property type="entry name" value="P-loop_NTPase"/>
</dbReference>
<dbReference type="CDD" id="cd03711">
    <property type="entry name" value="Tet_C"/>
    <property type="match status" value="1"/>
</dbReference>
<evidence type="ECO:0000259" key="6">
    <source>
        <dbReference type="PROSITE" id="PS51722"/>
    </source>
</evidence>
<dbReference type="GO" id="GO:0032790">
    <property type="term" value="P:ribosome disassembly"/>
    <property type="evidence" value="ECO:0007669"/>
    <property type="project" value="TreeGrafter"/>
</dbReference>
<dbReference type="Pfam" id="PF22042">
    <property type="entry name" value="EF-G_D2"/>
    <property type="match status" value="1"/>
</dbReference>
<protein>
    <submittedName>
        <fullName evidence="7">Tetracycline resistance protein</fullName>
    </submittedName>
</protein>
<proteinExistence type="predicted"/>
<evidence type="ECO:0000313" key="7">
    <source>
        <dbReference type="EMBL" id="GGG58947.1"/>
    </source>
</evidence>
<dbReference type="SMART" id="SM00889">
    <property type="entry name" value="EFG_IV"/>
    <property type="match status" value="1"/>
</dbReference>
<dbReference type="PROSITE" id="PS51722">
    <property type="entry name" value="G_TR_2"/>
    <property type="match status" value="1"/>
</dbReference>
<dbReference type="InterPro" id="IPR053905">
    <property type="entry name" value="EF-G-like_DII"/>
</dbReference>
<gene>
    <name evidence="7" type="primary">tet(M)</name>
    <name evidence="7" type="ORF">GCM10010918_10140</name>
</gene>
<dbReference type="PRINTS" id="PR00315">
    <property type="entry name" value="ELONGATNFCT"/>
</dbReference>
<dbReference type="Gene3D" id="3.30.70.240">
    <property type="match status" value="1"/>
</dbReference>
<evidence type="ECO:0000256" key="4">
    <source>
        <dbReference type="ARBA" id="ARBA00023134"/>
    </source>
</evidence>
<keyword evidence="8" id="KW-1185">Reference proteome</keyword>
<dbReference type="InterPro" id="IPR035650">
    <property type="entry name" value="Tet_C"/>
</dbReference>
<dbReference type="GO" id="GO:0046677">
    <property type="term" value="P:response to antibiotic"/>
    <property type="evidence" value="ECO:0007669"/>
    <property type="project" value="UniProtKB-KW"/>
</dbReference>
<name>A0A917GWJ0_9BACL</name>
<dbReference type="Gene3D" id="3.30.230.10">
    <property type="match status" value="1"/>
</dbReference>
<comment type="caution">
    <text evidence="7">The sequence shown here is derived from an EMBL/GenBank/DDBJ whole genome shotgun (WGS) entry which is preliminary data.</text>
</comment>
<dbReference type="SMART" id="SM00838">
    <property type="entry name" value="EFG_C"/>
    <property type="match status" value="1"/>
</dbReference>
<dbReference type="InterPro" id="IPR000795">
    <property type="entry name" value="T_Tr_GTP-bd_dom"/>
</dbReference>
<dbReference type="InterPro" id="IPR009000">
    <property type="entry name" value="Transl_B-barrel_sf"/>
</dbReference>
<reference evidence="7 8" key="1">
    <citation type="journal article" date="2014" name="Int. J. Syst. Evol. Microbiol.">
        <title>Complete genome sequence of Corynebacterium casei LMG S-19264T (=DSM 44701T), isolated from a smear-ripened cheese.</title>
        <authorList>
            <consortium name="US DOE Joint Genome Institute (JGI-PGF)"/>
            <person name="Walter F."/>
            <person name="Albersmeier A."/>
            <person name="Kalinowski J."/>
            <person name="Ruckert C."/>
        </authorList>
    </citation>
    <scope>NUCLEOTIDE SEQUENCE [LARGE SCALE GENOMIC DNA]</scope>
    <source>
        <strain evidence="7 8">CGMCC 1.15286</strain>
    </source>
</reference>
<dbReference type="InterPro" id="IPR020568">
    <property type="entry name" value="Ribosomal_Su5_D2-typ_SF"/>
</dbReference>
<keyword evidence="4" id="KW-0342">GTP-binding</keyword>
<dbReference type="GO" id="GO:0003924">
    <property type="term" value="F:GTPase activity"/>
    <property type="evidence" value="ECO:0007669"/>
    <property type="project" value="InterPro"/>
</dbReference>
<sequence length="657" mass="73093">MSEKRKVTIGLLAHVDAGKTTFAEQLLFHTNSIRSRGRVDHQDAFLDSHKLEKARGITIFADQAVMSRGNTDYYLMDTPGHADFSAEMERALQVMDYAVIIVSAAEGIEGHTETVWQLLKSYGIPVFFFINKIDRSGADGDAVLEQIREQLTKDAVEMSGSLSENLQDSLVSFAAERDDELLEVYLEGDAEPDKVVASLRQSIKRRLLFPVLRGSALMDIGIADFLTNFELLAETDYEDSAPLAARVYKVRHDHQGTRLTYMKALRGKVTVRDDIRYIDRSGEVRQEKITAIRTFNGSKSTIVNEASAGQLFAVTGITSLAAGDGLGEGMERSHYEIVPALQSKVLFDSAIPLKEVLRCFKLLDDEDPSLGVRWDESLQELHVHVMGIIQLEVLEHVVKERFQLAVTFGEPEILYKETIGGMTIGAGHFEPLGHYAEVLLRIEPGVRDSGVEFRNECHVDELSIGYQNLIGQHVTEKEHRGLLTGSPLTDVVVTLLSGRAHNKHTSGGDFREATLRALRQGLEKADNILLEPYYAYRIKVDIEHVGRVMSDIQTAHGSMEPPEIHGNVAVFTGSVPISTFMNYGTELASYTKGRGVLTLKPDGYRPCFQSEKIIADRGYDKNADPAYTSTSIFCAKGKGFSVAWEEADSYMHIERNK</sequence>
<dbReference type="RefSeq" id="WP_188887795.1">
    <property type="nucleotide sequence ID" value="NZ_BMHY01000001.1"/>
</dbReference>
<evidence type="ECO:0000256" key="3">
    <source>
        <dbReference type="ARBA" id="ARBA00022917"/>
    </source>
</evidence>
<dbReference type="EMBL" id="BMHY01000001">
    <property type="protein sequence ID" value="GGG58947.1"/>
    <property type="molecule type" value="Genomic_DNA"/>
</dbReference>
<accession>A0A917GWJ0</accession>
<dbReference type="Gene3D" id="3.30.70.870">
    <property type="entry name" value="Elongation Factor G (Translational Gtpase), domain 3"/>
    <property type="match status" value="1"/>
</dbReference>
<dbReference type="InterPro" id="IPR005517">
    <property type="entry name" value="Transl_elong_EFG/EF2_IV"/>
</dbReference>
<dbReference type="InterPro" id="IPR000640">
    <property type="entry name" value="EFG_V-like"/>
</dbReference>
<dbReference type="SUPFAM" id="SSF50447">
    <property type="entry name" value="Translation proteins"/>
    <property type="match status" value="1"/>
</dbReference>
<dbReference type="PANTHER" id="PTHR43261">
    <property type="entry name" value="TRANSLATION ELONGATION FACTOR G-RELATED"/>
    <property type="match status" value="1"/>
</dbReference>
<dbReference type="InterPro" id="IPR035647">
    <property type="entry name" value="EFG_III/V"/>
</dbReference>
<dbReference type="GO" id="GO:0006412">
    <property type="term" value="P:translation"/>
    <property type="evidence" value="ECO:0007669"/>
    <property type="project" value="UniProtKB-KW"/>
</dbReference>
<dbReference type="InterPro" id="IPR005225">
    <property type="entry name" value="Small_GTP-bd"/>
</dbReference>
<dbReference type="SUPFAM" id="SSF54980">
    <property type="entry name" value="EF-G C-terminal domain-like"/>
    <property type="match status" value="2"/>
</dbReference>
<dbReference type="Proteomes" id="UP000600247">
    <property type="component" value="Unassembled WGS sequence"/>
</dbReference>
<dbReference type="SUPFAM" id="SSF52540">
    <property type="entry name" value="P-loop containing nucleoside triphosphate hydrolases"/>
    <property type="match status" value="1"/>
</dbReference>
<comment type="function">
    <text evidence="1">Abolishes the inhibitory effect of tetracyclin on protein synthesis by a non-covalent modification of the ribosomes.</text>
</comment>
<dbReference type="GO" id="GO:0005525">
    <property type="term" value="F:GTP binding"/>
    <property type="evidence" value="ECO:0007669"/>
    <property type="project" value="UniProtKB-KW"/>
</dbReference>
<keyword evidence="5" id="KW-0046">Antibiotic resistance</keyword>
<dbReference type="Pfam" id="PF00009">
    <property type="entry name" value="GTP_EFTU"/>
    <property type="match status" value="1"/>
</dbReference>
<feature type="domain" description="Tr-type G" evidence="6">
    <location>
        <begin position="4"/>
        <end position="237"/>
    </location>
</feature>